<dbReference type="GO" id="GO:0003700">
    <property type="term" value="F:DNA-binding transcription factor activity"/>
    <property type="evidence" value="ECO:0007669"/>
    <property type="project" value="TreeGrafter"/>
</dbReference>
<dbReference type="NCBIfam" id="TIGR00738">
    <property type="entry name" value="rrf2_super"/>
    <property type="match status" value="1"/>
</dbReference>
<dbReference type="GO" id="GO:0005829">
    <property type="term" value="C:cytosol"/>
    <property type="evidence" value="ECO:0007669"/>
    <property type="project" value="TreeGrafter"/>
</dbReference>
<evidence type="ECO:0000313" key="3">
    <source>
        <dbReference type="Proteomes" id="UP000233781"/>
    </source>
</evidence>
<dbReference type="EMBL" id="PJNE01000001">
    <property type="protein sequence ID" value="PKW25873.1"/>
    <property type="molecule type" value="Genomic_DNA"/>
</dbReference>
<dbReference type="Gene3D" id="1.10.10.10">
    <property type="entry name" value="Winged helix-like DNA-binding domain superfamily/Winged helix DNA-binding domain"/>
    <property type="match status" value="1"/>
</dbReference>
<protein>
    <submittedName>
        <fullName evidence="2">BadM/Rrf2 family transcriptional regulator</fullName>
    </submittedName>
</protein>
<dbReference type="PANTHER" id="PTHR33221">
    <property type="entry name" value="WINGED HELIX-TURN-HELIX TRANSCRIPTIONAL REGULATOR, RRF2 FAMILY"/>
    <property type="match status" value="1"/>
</dbReference>
<dbReference type="InterPro" id="IPR036390">
    <property type="entry name" value="WH_DNA-bd_sf"/>
</dbReference>
<accession>A0A2N3YG93</accession>
<dbReference type="InterPro" id="IPR036388">
    <property type="entry name" value="WH-like_DNA-bd_sf"/>
</dbReference>
<dbReference type="InterPro" id="IPR000944">
    <property type="entry name" value="Tscrpt_reg_Rrf2"/>
</dbReference>
<keyword evidence="3" id="KW-1185">Reference proteome</keyword>
<comment type="caution">
    <text evidence="2">The sequence shown here is derived from an EMBL/GenBank/DDBJ whole genome shotgun (WGS) entry which is preliminary data.</text>
</comment>
<sequence length="161" mass="17491">MLCHDAVVDISARTDYAVRAMLTLAAAHRDDAGPVSVEALARRQDLPRKFLEAVVADLRGAGLVLSRRGAHGGYVLALPATEVTLGDVFRAVDGPLAEVRGLRPQDTAYEGVAQHLPSLWVAVRSSLRDVLDRTTLADVLDGDLPRHVRALVEEPDAWRNR</sequence>
<dbReference type="SUPFAM" id="SSF46785">
    <property type="entry name" value="Winged helix' DNA-binding domain"/>
    <property type="match status" value="1"/>
</dbReference>
<dbReference type="Proteomes" id="UP000233781">
    <property type="component" value="Unassembled WGS sequence"/>
</dbReference>
<name>A0A2N3YG93_9MICO</name>
<dbReference type="PANTHER" id="PTHR33221:SF5">
    <property type="entry name" value="HTH-TYPE TRANSCRIPTIONAL REGULATOR ISCR"/>
    <property type="match status" value="1"/>
</dbReference>
<keyword evidence="1" id="KW-0238">DNA-binding</keyword>
<organism evidence="2 3">
    <name type="scientific">Phycicoccus duodecadis</name>
    <dbReference type="NCBI Taxonomy" id="173053"/>
    <lineage>
        <taxon>Bacteria</taxon>
        <taxon>Bacillati</taxon>
        <taxon>Actinomycetota</taxon>
        <taxon>Actinomycetes</taxon>
        <taxon>Micrococcales</taxon>
        <taxon>Intrasporangiaceae</taxon>
        <taxon>Phycicoccus</taxon>
    </lineage>
</organism>
<gene>
    <name evidence="2" type="ORF">ATL31_0675</name>
</gene>
<evidence type="ECO:0000313" key="2">
    <source>
        <dbReference type="EMBL" id="PKW25873.1"/>
    </source>
</evidence>
<evidence type="ECO:0000256" key="1">
    <source>
        <dbReference type="ARBA" id="ARBA00023125"/>
    </source>
</evidence>
<dbReference type="PROSITE" id="PS01332">
    <property type="entry name" value="HTH_RRF2_1"/>
    <property type="match status" value="1"/>
</dbReference>
<dbReference type="PROSITE" id="PS51197">
    <property type="entry name" value="HTH_RRF2_2"/>
    <property type="match status" value="1"/>
</dbReference>
<proteinExistence type="predicted"/>
<dbReference type="GO" id="GO:0003677">
    <property type="term" value="F:DNA binding"/>
    <property type="evidence" value="ECO:0007669"/>
    <property type="project" value="UniProtKB-KW"/>
</dbReference>
<dbReference type="InterPro" id="IPR030489">
    <property type="entry name" value="TR_Rrf2-type_CS"/>
</dbReference>
<dbReference type="Pfam" id="PF02082">
    <property type="entry name" value="Rrf2"/>
    <property type="match status" value="1"/>
</dbReference>
<dbReference type="AlphaFoldDB" id="A0A2N3YG93"/>
<reference evidence="2 3" key="1">
    <citation type="submission" date="2017-12" db="EMBL/GenBank/DDBJ databases">
        <title>Sequencing the genomes of 1000 Actinobacteria strains.</title>
        <authorList>
            <person name="Klenk H.-P."/>
        </authorList>
    </citation>
    <scope>NUCLEOTIDE SEQUENCE [LARGE SCALE GENOMIC DNA]</scope>
    <source>
        <strain evidence="2 3">DSM 12806</strain>
    </source>
</reference>